<sequence length="141" mass="14766">MIYATRATIAEIYGDGFLTDLTPDGVADPDAAIDRALAQASAEIDGWISARYTTPLATAPKTLERPCIDIAAYILANSHARLTVTIEDRYKYAVEFAKAIGAGRAGLGEAEPSAVVDVSTGTASGADFSANPRRFGARARG</sequence>
<name>A0A1G7SGT6_RHOCA</name>
<dbReference type="OrthoDB" id="9812088at2"/>
<reference evidence="1 2" key="1">
    <citation type="submission" date="2016-10" db="EMBL/GenBank/DDBJ databases">
        <authorList>
            <person name="de Groot N.N."/>
        </authorList>
    </citation>
    <scope>NUCLEOTIDE SEQUENCE [LARGE SCALE GENOMIC DNA]</scope>
    <source>
        <strain evidence="2">DSM 938 / 37b4</strain>
    </source>
</reference>
<dbReference type="Pfam" id="PF07030">
    <property type="entry name" value="Phage_Mu_Gp36"/>
    <property type="match status" value="1"/>
</dbReference>
<gene>
    <name evidence="1" type="ORF">SAMN04244550_03599</name>
</gene>
<proteinExistence type="predicted"/>
<accession>A0A1G7SGT6</accession>
<evidence type="ECO:0000313" key="2">
    <source>
        <dbReference type="Proteomes" id="UP000183812"/>
    </source>
</evidence>
<dbReference type="Proteomes" id="UP000183812">
    <property type="component" value="Unassembled WGS sequence"/>
</dbReference>
<evidence type="ECO:0000313" key="1">
    <source>
        <dbReference type="EMBL" id="SDG21430.1"/>
    </source>
</evidence>
<dbReference type="EMBL" id="FNAY01000040">
    <property type="protein sequence ID" value="SDG21430.1"/>
    <property type="molecule type" value="Genomic_DNA"/>
</dbReference>
<protein>
    <submittedName>
        <fullName evidence="1">Mu-like prophage protein gp36</fullName>
    </submittedName>
</protein>
<dbReference type="RefSeq" id="WP_074556176.1">
    <property type="nucleotide sequence ID" value="NZ_CP119563.1"/>
</dbReference>
<dbReference type="AlphaFoldDB" id="A0A1G7SGT6"/>
<dbReference type="InterPro" id="IPR009752">
    <property type="entry name" value="Phage_Mu_GpJ"/>
</dbReference>
<organism evidence="1 2">
    <name type="scientific">Rhodobacter capsulatus</name>
    <name type="common">Rhodopseudomonas capsulata</name>
    <dbReference type="NCBI Taxonomy" id="1061"/>
    <lineage>
        <taxon>Bacteria</taxon>
        <taxon>Pseudomonadati</taxon>
        <taxon>Pseudomonadota</taxon>
        <taxon>Alphaproteobacteria</taxon>
        <taxon>Rhodobacterales</taxon>
        <taxon>Rhodobacter group</taxon>
        <taxon>Rhodobacter</taxon>
    </lineage>
</organism>